<dbReference type="AlphaFoldDB" id="A0A370U5S1"/>
<dbReference type="InterPro" id="IPR021770">
    <property type="entry name" value="DUF3335"/>
</dbReference>
<organism evidence="4 5">
    <name type="scientific">Marinomonas piezotolerans</name>
    <dbReference type="NCBI Taxonomy" id="2213058"/>
    <lineage>
        <taxon>Bacteria</taxon>
        <taxon>Pseudomonadati</taxon>
        <taxon>Pseudomonadota</taxon>
        <taxon>Gammaproteobacteria</taxon>
        <taxon>Oceanospirillales</taxon>
        <taxon>Oceanospirillaceae</taxon>
        <taxon>Marinomonas</taxon>
    </lineage>
</organism>
<evidence type="ECO:0000313" key="5">
    <source>
        <dbReference type="Proteomes" id="UP000254326"/>
    </source>
</evidence>
<accession>A0A370U5S1</accession>
<dbReference type="Pfam" id="PF00583">
    <property type="entry name" value="Acetyltransf_1"/>
    <property type="match status" value="1"/>
</dbReference>
<dbReference type="GO" id="GO:0016747">
    <property type="term" value="F:acyltransferase activity, transferring groups other than amino-acyl groups"/>
    <property type="evidence" value="ECO:0007669"/>
    <property type="project" value="InterPro"/>
</dbReference>
<dbReference type="InterPro" id="IPR050680">
    <property type="entry name" value="YpeA/RimI_acetyltransf"/>
</dbReference>
<dbReference type="Pfam" id="PF11814">
    <property type="entry name" value="DUF3335"/>
    <property type="match status" value="1"/>
</dbReference>
<evidence type="ECO:0000259" key="3">
    <source>
        <dbReference type="PROSITE" id="PS51186"/>
    </source>
</evidence>
<keyword evidence="5" id="KW-1185">Reference proteome</keyword>
<dbReference type="EMBL" id="QKRA01000009">
    <property type="protein sequence ID" value="RDL43130.1"/>
    <property type="molecule type" value="Genomic_DNA"/>
</dbReference>
<protein>
    <submittedName>
        <fullName evidence="4">Ribosomal-protein-alanine acetyltransferase</fullName>
    </submittedName>
</protein>
<reference evidence="4 5" key="1">
    <citation type="submission" date="2018-06" db="EMBL/GenBank/DDBJ databases">
        <title>Marinomonas sp. YLB-05 draft genome sequence.</title>
        <authorList>
            <person name="Yu L."/>
            <person name="Tang X."/>
        </authorList>
    </citation>
    <scope>NUCLEOTIDE SEQUENCE [LARGE SCALE GENOMIC DNA]</scope>
    <source>
        <strain evidence="4 5">YLB-05</strain>
    </source>
</reference>
<dbReference type="PANTHER" id="PTHR43420">
    <property type="entry name" value="ACETYLTRANSFERASE"/>
    <property type="match status" value="1"/>
</dbReference>
<dbReference type="PROSITE" id="PS51186">
    <property type="entry name" value="GNAT"/>
    <property type="match status" value="1"/>
</dbReference>
<dbReference type="Proteomes" id="UP000254326">
    <property type="component" value="Unassembled WGS sequence"/>
</dbReference>
<dbReference type="Gene3D" id="3.40.630.30">
    <property type="match status" value="1"/>
</dbReference>
<evidence type="ECO:0000313" key="4">
    <source>
        <dbReference type="EMBL" id="RDL43130.1"/>
    </source>
</evidence>
<dbReference type="Gene3D" id="3.90.70.10">
    <property type="entry name" value="Cysteine proteinases"/>
    <property type="match status" value="1"/>
</dbReference>
<dbReference type="CDD" id="cd04301">
    <property type="entry name" value="NAT_SF"/>
    <property type="match status" value="1"/>
</dbReference>
<dbReference type="RefSeq" id="WP_115469081.1">
    <property type="nucleotide sequence ID" value="NZ_QKRA01000009.1"/>
</dbReference>
<feature type="domain" description="N-acetyltransferase" evidence="3">
    <location>
        <begin position="5"/>
        <end position="153"/>
    </location>
</feature>
<comment type="caution">
    <text evidence="4">The sequence shown here is derived from an EMBL/GenBank/DDBJ whole genome shotgun (WGS) entry which is preliminary data.</text>
</comment>
<evidence type="ECO:0000256" key="2">
    <source>
        <dbReference type="ARBA" id="ARBA00023315"/>
    </source>
</evidence>
<sequence>MSSSVVIRVAQMGDLDALDALEKASFHADRMSRRSLRHGIKSEASVMLIAHDSIGEQLLGYALVHLFKGRAHARLYSLAVSPSSRGKGIGAQLLEHSEKAAAKHGCISLRLEVSESNLVAIELYEKAGFRRFGRYSEYYQDASSAIRMHKRVRLLDDSSTLMDVPYVSQRTPFTCGPASLLMVLSASKCSPNIEFGLELDIWREATTIYMTSGHGGCHPLGLALAGAKRGLESQVWLSDDQVLFADGVRDDLKKEVLSVTHHQFLALCEAQKIPVSYEPLSMSQLTSAVDEGNWVLVLISTYRLDNKKAPHWVVVTGYDEQHIYVHDPDCEQDASLVECQFVPVLKREFEKMSKFGRSKLRAAVVFGINEG</sequence>
<proteinExistence type="predicted"/>
<keyword evidence="1 4" id="KW-0808">Transferase</keyword>
<name>A0A370U5S1_9GAMM</name>
<keyword evidence="2" id="KW-0012">Acyltransferase</keyword>
<dbReference type="PANTHER" id="PTHR43420:SF47">
    <property type="entry name" value="N-ACETYLTRANSFERASE DOMAIN-CONTAINING PROTEIN"/>
    <property type="match status" value="1"/>
</dbReference>
<dbReference type="SUPFAM" id="SSF55729">
    <property type="entry name" value="Acyl-CoA N-acyltransferases (Nat)"/>
    <property type="match status" value="1"/>
</dbReference>
<gene>
    <name evidence="4" type="ORF">DN730_15595</name>
</gene>
<dbReference type="InterPro" id="IPR016181">
    <property type="entry name" value="Acyl_CoA_acyltransferase"/>
</dbReference>
<dbReference type="OrthoDB" id="27442at2"/>
<evidence type="ECO:0000256" key="1">
    <source>
        <dbReference type="ARBA" id="ARBA00022679"/>
    </source>
</evidence>
<dbReference type="InterPro" id="IPR000182">
    <property type="entry name" value="GNAT_dom"/>
</dbReference>